<name>A0A290MKN6_CAUVI</name>
<reference evidence="3" key="1">
    <citation type="submission" date="2017-09" db="EMBL/GenBank/DDBJ databases">
        <title>Genome evolution observed in wild isolates of Caulobacter crescentus.</title>
        <authorList>
            <person name="Ely B."/>
            <person name="Wilson K."/>
            <person name="Scott D."/>
        </authorList>
    </citation>
    <scope>NUCLEOTIDE SEQUENCE [LARGE SCALE GENOMIC DNA]</scope>
    <source>
        <strain evidence="3">CB13b1a</strain>
    </source>
</reference>
<dbReference type="AlphaFoldDB" id="A0A290MKN6"/>
<evidence type="ECO:0000313" key="3">
    <source>
        <dbReference type="Proteomes" id="UP000217311"/>
    </source>
</evidence>
<organism evidence="2 3">
    <name type="scientific">Caulobacter vibrioides</name>
    <name type="common">Caulobacter crescentus</name>
    <dbReference type="NCBI Taxonomy" id="155892"/>
    <lineage>
        <taxon>Bacteria</taxon>
        <taxon>Pseudomonadati</taxon>
        <taxon>Pseudomonadota</taxon>
        <taxon>Alphaproteobacteria</taxon>
        <taxon>Caulobacterales</taxon>
        <taxon>Caulobacteraceae</taxon>
        <taxon>Caulobacter</taxon>
    </lineage>
</organism>
<gene>
    <name evidence="2" type="ORF">CA606_09860</name>
</gene>
<accession>A0A290MKN6</accession>
<dbReference type="EMBL" id="CP023315">
    <property type="protein sequence ID" value="ATC32627.1"/>
    <property type="molecule type" value="Genomic_DNA"/>
</dbReference>
<proteinExistence type="predicted"/>
<evidence type="ECO:0000256" key="1">
    <source>
        <dbReference type="SAM" id="SignalP"/>
    </source>
</evidence>
<evidence type="ECO:0008006" key="4">
    <source>
        <dbReference type="Google" id="ProtNLM"/>
    </source>
</evidence>
<keyword evidence="1" id="KW-0732">Signal</keyword>
<feature type="signal peptide" evidence="1">
    <location>
        <begin position="1"/>
        <end position="20"/>
    </location>
</feature>
<dbReference type="RefSeq" id="WP_096052039.1">
    <property type="nucleotide sequence ID" value="NZ_CP023315.3"/>
</dbReference>
<feature type="chain" id="PRO_5013307563" description="Lipoprotein" evidence="1">
    <location>
        <begin position="21"/>
        <end position="127"/>
    </location>
</feature>
<protein>
    <recommendedName>
        <fullName evidence="4">Lipoprotein</fullName>
    </recommendedName>
</protein>
<dbReference type="Proteomes" id="UP000217311">
    <property type="component" value="Chromosome"/>
</dbReference>
<sequence length="127" mass="13636">MKLASLAAVIVLGLSTSACVIIDADDSHPNVAVNAQTGDRPLEALGGARVDGADLVVRVSSNGCTRQEDFSVETQRRDGLTSFSFVRKRPDNCKALLPEGVELRYPLDAFGVERGGKIRLRNSLVRP</sequence>
<evidence type="ECO:0000313" key="2">
    <source>
        <dbReference type="EMBL" id="ATC32627.1"/>
    </source>
</evidence>
<dbReference type="PROSITE" id="PS51257">
    <property type="entry name" value="PROKAR_LIPOPROTEIN"/>
    <property type="match status" value="1"/>
</dbReference>